<keyword evidence="2" id="KW-1185">Reference proteome</keyword>
<dbReference type="EMBL" id="CAAALY010251708">
    <property type="protein sequence ID" value="VEL36226.1"/>
    <property type="molecule type" value="Genomic_DNA"/>
</dbReference>
<dbReference type="AlphaFoldDB" id="A0A448XGU1"/>
<gene>
    <name evidence="1" type="ORF">PXEA_LOCUS29666</name>
</gene>
<name>A0A448XGU1_9PLAT</name>
<dbReference type="Proteomes" id="UP000784294">
    <property type="component" value="Unassembled WGS sequence"/>
</dbReference>
<evidence type="ECO:0000313" key="1">
    <source>
        <dbReference type="EMBL" id="VEL36226.1"/>
    </source>
</evidence>
<comment type="caution">
    <text evidence="1">The sequence shown here is derived from an EMBL/GenBank/DDBJ whole genome shotgun (WGS) entry which is preliminary data.</text>
</comment>
<accession>A0A448XGU1</accession>
<evidence type="ECO:0000313" key="2">
    <source>
        <dbReference type="Proteomes" id="UP000784294"/>
    </source>
</evidence>
<reference evidence="1" key="1">
    <citation type="submission" date="2018-11" db="EMBL/GenBank/DDBJ databases">
        <authorList>
            <consortium name="Pathogen Informatics"/>
        </authorList>
    </citation>
    <scope>NUCLEOTIDE SEQUENCE</scope>
</reference>
<sequence length="238" mass="23556">MFYATASPLSPVDLEPFYATVRPSLLSSTMPASFAFPPMPSVTATSATTIASLTTSPPVGSTATASIASAAAPFSGFRHPSSQTIRDQFFVATCSGIGAAGSFLGPASSYYFSTTVSEPSKTTGPTNIGMMHHSEAATTLTSSSSVSGSPVVLDTPDHTCVTGLADELSGLSLVGLGGTGSGFGSGCGSGSASGECSLVPGGSIAAGTSGLEINATGLLQRLDSASSLLEMTSGEAWK</sequence>
<proteinExistence type="predicted"/>
<protein>
    <submittedName>
        <fullName evidence="1">Uncharacterized protein</fullName>
    </submittedName>
</protein>
<organism evidence="1 2">
    <name type="scientific">Protopolystoma xenopodis</name>
    <dbReference type="NCBI Taxonomy" id="117903"/>
    <lineage>
        <taxon>Eukaryota</taxon>
        <taxon>Metazoa</taxon>
        <taxon>Spiralia</taxon>
        <taxon>Lophotrochozoa</taxon>
        <taxon>Platyhelminthes</taxon>
        <taxon>Monogenea</taxon>
        <taxon>Polyopisthocotylea</taxon>
        <taxon>Polystomatidea</taxon>
        <taxon>Polystomatidae</taxon>
        <taxon>Protopolystoma</taxon>
    </lineage>
</organism>